<accession>A0ABV9HJZ0</accession>
<dbReference type="EMBL" id="JBHSFI010000006">
    <property type="protein sequence ID" value="MFC4630536.1"/>
    <property type="molecule type" value="Genomic_DNA"/>
</dbReference>
<gene>
    <name evidence="4" type="ORF">ACFO6V_19985</name>
</gene>
<sequence>MANDPLSLDEPHEWAGVWWLPAYPDDRVPGVLRYEREKGLTLTLIGAFEDRQMSTLESGLVAVHEDSLDWSVIHGAADQLAITLLDCFPNGTHRKFGGQVQSPDKQTVVALTALVGVHADGNHDPVFCATEVSVEDLGTWAARSPFENGFIGAPGGRMDGSGSISAKPMEESSVDFDSTVYTLAHRRFAPSFDHRRGGTTGHIRDTTYVRIAPAEPCSLQDAISAARSIQDLVSLATHRAAGVNWLRLRLAGEERMPRVEVLYSPAVIGEAAGKAIDSRRVFFTCDDLAFEEVLPRWCEVRERLLPAMNLVLGLRYAPKQYLESRLLMATGAAEALHRRLGIDALQMPKSEFRAMRSAMLELAPEDQRERLQNAIRNDMTLRDRLRALATRPDQEAMAALVPDVERWAGRTVNARNDLAHEGDTPRHSIEELVAVVDVTAAVVTLNLLQELGLPAERQQKIVREHPQLSMTARKARETLTTPPSD</sequence>
<dbReference type="InterPro" id="IPR041229">
    <property type="entry name" value="HEPN_Apea"/>
</dbReference>
<name>A0ABV9HJZ0_9MICO</name>
<evidence type="ECO:0000259" key="3">
    <source>
        <dbReference type="Pfam" id="PF18862"/>
    </source>
</evidence>
<keyword evidence="5" id="KW-1185">Reference proteome</keyword>
<dbReference type="InterPro" id="IPR041223">
    <property type="entry name" value="ApeA_NTD"/>
</dbReference>
<proteinExistence type="predicted"/>
<feature type="region of interest" description="Disordered" evidence="1">
    <location>
        <begin position="466"/>
        <end position="485"/>
    </location>
</feature>
<feature type="domain" description="ApeA N-terminal" evidence="3">
    <location>
        <begin position="13"/>
        <end position="297"/>
    </location>
</feature>
<evidence type="ECO:0000313" key="4">
    <source>
        <dbReference type="EMBL" id="MFC4630536.1"/>
    </source>
</evidence>
<evidence type="ECO:0000256" key="1">
    <source>
        <dbReference type="SAM" id="MobiDB-lite"/>
    </source>
</evidence>
<evidence type="ECO:0000313" key="5">
    <source>
        <dbReference type="Proteomes" id="UP001596011"/>
    </source>
</evidence>
<dbReference type="Pfam" id="PF18862">
    <property type="entry name" value="ApeA_NTD1"/>
    <property type="match status" value="1"/>
</dbReference>
<dbReference type="Proteomes" id="UP001596011">
    <property type="component" value="Unassembled WGS sequence"/>
</dbReference>
<reference evidence="5" key="1">
    <citation type="journal article" date="2019" name="Int. J. Syst. Evol. Microbiol.">
        <title>The Global Catalogue of Microorganisms (GCM) 10K type strain sequencing project: providing services to taxonomists for standard genome sequencing and annotation.</title>
        <authorList>
            <consortium name="The Broad Institute Genomics Platform"/>
            <consortium name="The Broad Institute Genome Sequencing Center for Infectious Disease"/>
            <person name="Wu L."/>
            <person name="Ma J."/>
        </authorList>
    </citation>
    <scope>NUCLEOTIDE SEQUENCE [LARGE SCALE GENOMIC DNA]</scope>
    <source>
        <strain evidence="5">CCUG 42722</strain>
    </source>
</reference>
<evidence type="ECO:0000259" key="2">
    <source>
        <dbReference type="Pfam" id="PF18739"/>
    </source>
</evidence>
<dbReference type="Pfam" id="PF18739">
    <property type="entry name" value="HEPN_Apea"/>
    <property type="match status" value="1"/>
</dbReference>
<dbReference type="RefSeq" id="WP_377138402.1">
    <property type="nucleotide sequence ID" value="NZ_JBHSFI010000006.1"/>
</dbReference>
<organism evidence="4 5">
    <name type="scientific">Promicromonospora alba</name>
    <dbReference type="NCBI Taxonomy" id="1616110"/>
    <lineage>
        <taxon>Bacteria</taxon>
        <taxon>Bacillati</taxon>
        <taxon>Actinomycetota</taxon>
        <taxon>Actinomycetes</taxon>
        <taxon>Micrococcales</taxon>
        <taxon>Promicromonosporaceae</taxon>
        <taxon>Promicromonospora</taxon>
    </lineage>
</organism>
<feature type="domain" description="Apea-like HEPN" evidence="2">
    <location>
        <begin position="327"/>
        <end position="456"/>
    </location>
</feature>
<protein>
    <submittedName>
        <fullName evidence="4">HEPN domain-containing protein</fullName>
    </submittedName>
</protein>
<comment type="caution">
    <text evidence="4">The sequence shown here is derived from an EMBL/GenBank/DDBJ whole genome shotgun (WGS) entry which is preliminary data.</text>
</comment>